<keyword evidence="1" id="KW-0472">Membrane</keyword>
<comment type="caution">
    <text evidence="2">The sequence shown here is derived from an EMBL/GenBank/DDBJ whole genome shotgun (WGS) entry which is preliminary data.</text>
</comment>
<keyword evidence="3" id="KW-1185">Reference proteome</keyword>
<dbReference type="Proteomes" id="UP001610411">
    <property type="component" value="Unassembled WGS sequence"/>
</dbReference>
<feature type="non-terminal residue" evidence="2">
    <location>
        <position position="114"/>
    </location>
</feature>
<evidence type="ECO:0000256" key="1">
    <source>
        <dbReference type="SAM" id="Phobius"/>
    </source>
</evidence>
<dbReference type="EMBL" id="JBFSEQ010000009">
    <property type="protein sequence ID" value="KAL2768267.1"/>
    <property type="molecule type" value="Genomic_DNA"/>
</dbReference>
<dbReference type="AlphaFoldDB" id="A0ABD2DNG5"/>
<dbReference type="PANTHER" id="PTHR38650">
    <property type="entry name" value="KITA-KYUSHU LUNG CANCER ANTIGEN 1"/>
    <property type="match status" value="1"/>
</dbReference>
<dbReference type="PANTHER" id="PTHR38650:SF1">
    <property type="entry name" value="KITA-KYUSHU LUNG CANCER ANTIGEN 1"/>
    <property type="match status" value="1"/>
</dbReference>
<evidence type="ECO:0000313" key="3">
    <source>
        <dbReference type="Proteomes" id="UP001610411"/>
    </source>
</evidence>
<proteinExistence type="predicted"/>
<dbReference type="Pfam" id="PF15204">
    <property type="entry name" value="KKLCAg1"/>
    <property type="match status" value="1"/>
</dbReference>
<dbReference type="InterPro" id="IPR027940">
    <property type="entry name" value="KKLCAg1"/>
</dbReference>
<name>A0ABD2DNG5_DAUMA</name>
<organism evidence="2 3">
    <name type="scientific">Daubentonia madagascariensis</name>
    <name type="common">Aye-aye</name>
    <name type="synonym">Sciurus madagascariensis</name>
    <dbReference type="NCBI Taxonomy" id="31869"/>
    <lineage>
        <taxon>Eukaryota</taxon>
        <taxon>Metazoa</taxon>
        <taxon>Chordata</taxon>
        <taxon>Craniata</taxon>
        <taxon>Vertebrata</taxon>
        <taxon>Euteleostomi</taxon>
        <taxon>Mammalia</taxon>
        <taxon>Eutheria</taxon>
        <taxon>Euarchontoglires</taxon>
        <taxon>Primates</taxon>
        <taxon>Strepsirrhini</taxon>
        <taxon>Chiromyiformes</taxon>
        <taxon>Daubentoniidae</taxon>
        <taxon>Daubentonia</taxon>
    </lineage>
</organism>
<protein>
    <submittedName>
        <fullName evidence="2">Kita-kyushu lung cancer antigen 1</fullName>
    </submittedName>
</protein>
<keyword evidence="1" id="KW-0812">Transmembrane</keyword>
<reference evidence="2 3" key="1">
    <citation type="journal article" date="2024" name="G3 (Bethesda)">
        <title>A hybrid genome assembly of the endangered aye-aye (Daubentonia madagascariensis).</title>
        <authorList>
            <person name="Versoza C.J."/>
            <person name="Pfeifer S.P."/>
        </authorList>
    </citation>
    <scope>NUCLEOTIDE SEQUENCE [LARGE SCALE GENOMIC DNA]</scope>
    <source>
        <strain evidence="2">6821</strain>
    </source>
</reference>
<accession>A0ABD2DNG5</accession>
<evidence type="ECO:0000313" key="2">
    <source>
        <dbReference type="EMBL" id="KAL2768267.1"/>
    </source>
</evidence>
<feature type="transmembrane region" description="Helical" evidence="1">
    <location>
        <begin position="6"/>
        <end position="22"/>
    </location>
</feature>
<sequence length="114" mass="12841">MDIFLLLASCVMFAFMIVFWKYRVQRNIGEISSNSTSLALVRTSSTGSTKSNTDKSLSVNNLSQDILNNFPHSIAMQRRILVNLRIVEYKLAELEHFLVTKGLSGALVNRKSTE</sequence>
<gene>
    <name evidence="2" type="ORF">WCI35_023879</name>
</gene>
<keyword evidence="1" id="KW-1133">Transmembrane helix</keyword>